<organism evidence="1 2">
    <name type="scientific">Lactuca sativa</name>
    <name type="common">Garden lettuce</name>
    <dbReference type="NCBI Taxonomy" id="4236"/>
    <lineage>
        <taxon>Eukaryota</taxon>
        <taxon>Viridiplantae</taxon>
        <taxon>Streptophyta</taxon>
        <taxon>Embryophyta</taxon>
        <taxon>Tracheophyta</taxon>
        <taxon>Spermatophyta</taxon>
        <taxon>Magnoliopsida</taxon>
        <taxon>eudicotyledons</taxon>
        <taxon>Gunneridae</taxon>
        <taxon>Pentapetalae</taxon>
        <taxon>asterids</taxon>
        <taxon>campanulids</taxon>
        <taxon>Asterales</taxon>
        <taxon>Asteraceae</taxon>
        <taxon>Cichorioideae</taxon>
        <taxon>Cichorieae</taxon>
        <taxon>Lactucinae</taxon>
        <taxon>Lactuca</taxon>
    </lineage>
</organism>
<reference evidence="1 2" key="1">
    <citation type="journal article" date="2017" name="Nat. Commun.">
        <title>Genome assembly with in vitro proximity ligation data and whole-genome triplication in lettuce.</title>
        <authorList>
            <person name="Reyes-Chin-Wo S."/>
            <person name="Wang Z."/>
            <person name="Yang X."/>
            <person name="Kozik A."/>
            <person name="Arikit S."/>
            <person name="Song C."/>
            <person name="Xia L."/>
            <person name="Froenicke L."/>
            <person name="Lavelle D.O."/>
            <person name="Truco M.J."/>
            <person name="Xia R."/>
            <person name="Zhu S."/>
            <person name="Xu C."/>
            <person name="Xu H."/>
            <person name="Xu X."/>
            <person name="Cox K."/>
            <person name="Korf I."/>
            <person name="Meyers B.C."/>
            <person name="Michelmore R.W."/>
        </authorList>
    </citation>
    <scope>NUCLEOTIDE SEQUENCE [LARGE SCALE GENOMIC DNA]</scope>
    <source>
        <strain evidence="2">cv. Salinas</strain>
        <tissue evidence="1">Seedlings</tissue>
    </source>
</reference>
<sequence>MMITLSSDFDKEYSSDDEVKCSWPRLLNLTLTLRMTMLRFLTLILLTLLMTSSQNGTMHQRIKLHVGKKGVWVQKIQTKESPPPTKPLIPNASLAPPVLSPKRRGTEAEIHAVASPIIAITKTKKFSLEHVRESLIAISYCEPESFSHVTKSEIPKVEVVATQTKVDTVSNELRLKLISIASYSPSNCNGYGEV</sequence>
<gene>
    <name evidence="1" type="ORF">LSAT_V11C300107620</name>
</gene>
<comment type="caution">
    <text evidence="1">The sequence shown here is derived from an EMBL/GenBank/DDBJ whole genome shotgun (WGS) entry which is preliminary data.</text>
</comment>
<accession>A0A9R1W6D1</accession>
<evidence type="ECO:0000313" key="2">
    <source>
        <dbReference type="Proteomes" id="UP000235145"/>
    </source>
</evidence>
<dbReference type="Proteomes" id="UP000235145">
    <property type="component" value="Unassembled WGS sequence"/>
</dbReference>
<dbReference type="InterPro" id="IPR049198">
    <property type="entry name" value="DUF6865"/>
</dbReference>
<keyword evidence="2" id="KW-1185">Reference proteome</keyword>
<dbReference type="AlphaFoldDB" id="A0A9R1W6D1"/>
<evidence type="ECO:0000313" key="1">
    <source>
        <dbReference type="EMBL" id="KAJ0218248.1"/>
    </source>
</evidence>
<dbReference type="EMBL" id="NBSK02000003">
    <property type="protein sequence ID" value="KAJ0218248.1"/>
    <property type="molecule type" value="Genomic_DNA"/>
</dbReference>
<proteinExistence type="predicted"/>
<name>A0A9R1W6D1_LACSA</name>
<dbReference type="Pfam" id="PF21737">
    <property type="entry name" value="DUF6865"/>
    <property type="match status" value="1"/>
</dbReference>
<protein>
    <submittedName>
        <fullName evidence="1">Uncharacterized protein</fullName>
    </submittedName>
</protein>